<evidence type="ECO:0000256" key="3">
    <source>
        <dbReference type="ARBA" id="ARBA00022692"/>
    </source>
</evidence>
<feature type="transmembrane region" description="Helical" evidence="10">
    <location>
        <begin position="1132"/>
        <end position="1154"/>
    </location>
</feature>
<dbReference type="InterPro" id="IPR003593">
    <property type="entry name" value="AAA+_ATPase"/>
</dbReference>
<feature type="domain" description="ABC transporter" evidence="11">
    <location>
        <begin position="1549"/>
        <end position="1779"/>
    </location>
</feature>
<evidence type="ECO:0000259" key="11">
    <source>
        <dbReference type="PROSITE" id="PS50893"/>
    </source>
</evidence>
<dbReference type="EMBL" id="JAFHKP010000027">
    <property type="protein sequence ID" value="KAG5475852.1"/>
    <property type="molecule type" value="Genomic_DNA"/>
</dbReference>
<dbReference type="PROSITE" id="PS00211">
    <property type="entry name" value="ABC_TRANSPORTER_1"/>
    <property type="match status" value="2"/>
</dbReference>
<feature type="transmembrane region" description="Helical" evidence="10">
    <location>
        <begin position="1291"/>
        <end position="1316"/>
    </location>
</feature>
<dbReference type="InterPro" id="IPR026082">
    <property type="entry name" value="ABCA"/>
</dbReference>
<feature type="transmembrane region" description="Helical" evidence="10">
    <location>
        <begin position="1479"/>
        <end position="1501"/>
    </location>
</feature>
<dbReference type="Gene3D" id="3.40.50.300">
    <property type="entry name" value="P-loop containing nucleotide triphosphate hydrolases"/>
    <property type="match status" value="2"/>
</dbReference>
<evidence type="ECO:0000256" key="6">
    <source>
        <dbReference type="ARBA" id="ARBA00022840"/>
    </source>
</evidence>
<name>A0A836KK37_LEIEN</name>
<dbReference type="GeneID" id="94170807"/>
<dbReference type="FunFam" id="3.40.50.300:FF:001592">
    <property type="entry name" value="ATP-binding cassette protein subfamily A, member 6"/>
    <property type="match status" value="1"/>
</dbReference>
<gene>
    <name evidence="12" type="ORF">CUR178_03565</name>
</gene>
<sequence length="1884" mass="206702">MLHVSELQVANPLQITRESGGQVSWEIEDGSTTSCSRSDVAMSRVWTHPSLPVPAVVTKAQMPFDSGSRAEAPAILSEHGQEMLGTGVYVAPVMADEDAWMNENGTRQSSNDGLKMLVEAGQPREMTAATLGAVDCTRPQRSENDVSNGNDAEINADLAPPAPPYAEYSVFNRRPAPAKSSSATSSESNRRSHTACFQQLGHTILRVLILMQREWCSTLCEFFVPIIFLVGSVALWAIFGTTRDIEHLYYSAEGPVAVSSFAANISNSLCYNASLTGGIAGLTPCVKENTYYCPHGRGIPTGFCYTPTLPSVTTTLMSAVQMSTSPILSLDTLIALQWVFMDESMTAPTPFSYGGLLYFAPSSPEVESLVSYMRAQSKLFDNAYGGKFSTAAKAVSHVLSLKANDPPTWGIVEVVNYTADSFSVRIMVNSSALPGTSENILNTYLGGLDTTTNSPYIFSGYTTLQTLLYNHYITSVLGKPTTKPLSYTAMPTKAYDGSFFLSTGASLAPLILVLGYLYPVSQLTKRIVLEKELRIREAMLIMGLSEWTMYLAWLVVYGVWYIAASIVIAMILSLTYLRKTSFGYTFFMFLFFSWSTITLSGAIASLFSKARLAAIVAPLIYFAMAIPLFAIERAGGGAKTGIMILSPSALAVGFGLLFEHEMHDGAGVGALTYFRDDPKLILVFVFLFVDIAVYLLLMVYFDCVIPKEWGTTKSPLFFIMEPVRWCFCRDRADDDDDDVKDGRAEDGVFEALDPAAEEAAAVRVRGLRKSFKRGGKLFAAVDSLCWSLNEGEISVLLGHNGAGKSTTINLMTGMLEADGGDCYVYGRSVRRELSAARQEIGLCPQHNILWPPLTVREHLDYYAAIKGLRGSEKEDAIRRLLAAVDLEDKEHYMSKALSGGQKRKLSVAVAFVGGSRLLFLDEPTAGMDVGARRHTWALLKEMAKCHTILLTTHFMDEADLLGDTVAIMSKGRLQCAGSNMFLKSKLGVGFLLTMSVVSHVRRGPIEHMVRTLVPAAEAVGSGAGEIAYRLPMASKPAFPDLLAAVEECIPSLGINAYSLSATTLEEVFIKIAEGAEKEEDADELAAAEKAEATGAVWNVEIETRRCALLLLQFRAMMVKRLWNALRDRRTQFFQIVCPVACVLLAMLLTLLSLFRTPTIVLSSDVYGTAVDIPLANCEGVLDVTTPFSSRAHMDVWTDTPDASAFSTKLLRTYNAHANERYGGVSCAAAGGSEAYHSVFYNTTGLHEVAIETSNVFASYLRLATGRDDMSLTTAVVPLPKTSQQQAVESSVYAMMIAVIIMVPFTFLPSTFVGWIVKERECKARHLQNVSGLSFYIYWLSNFLFDLCSYIITMCLVIGVFLIFGRDEYVALNNIGATFVVFLLYGVSGILMAYALGFAFDSHTTAQNVVMLANFIVGFLLVLAVSALMMKDSTKKVANALRWIFRLVPSYCVGEAINNLATLKVIRAFGIDGSAWDMNVVGWSCVYMAIEVPALLFITLFIDHPGRRQRSQRLFHDPDAAAEVIDDEDGDVAAERRAVLEGGEREGDLVRVLNLRKEYPNGKVAVRNITFGVRPGEVFGFLGTNGAGKTTTISILCQEFYPTSGRAYVCGNDIVTESSEALRCIGYCPQFDACLDLLTVEEHLYLYAGVRGISPRVRDSVVCGLMKLCGLTGYRCTKSNQLSGGNRRKLSVAVSLIGGPRVVFFDEPSAGMDPVARRGLWNAIETVADNCSVVLTTHHLEEVEALAHRVAIMVDGTLRCIGDKTHLKQRYGTGFEVAVRVADESPEVMDGLEMFFEKEFPSSKRMEVRAGRFTYQLPNTVRLSSVFTALEQHRENLRICDYSVSQTSIEQVFMRISEEAELQQEQEHQLRMEAKKKSWCSCIGF</sequence>
<comment type="caution">
    <text evidence="12">The sequence shown here is derived from an EMBL/GenBank/DDBJ whole genome shotgun (WGS) entry which is preliminary data.</text>
</comment>
<dbReference type="Pfam" id="PF12698">
    <property type="entry name" value="ABC2_membrane_3"/>
    <property type="match status" value="2"/>
</dbReference>
<dbReference type="GO" id="GO:0005319">
    <property type="term" value="F:lipid transporter activity"/>
    <property type="evidence" value="ECO:0007669"/>
    <property type="project" value="TreeGrafter"/>
</dbReference>
<dbReference type="SMART" id="SM00382">
    <property type="entry name" value="AAA"/>
    <property type="match status" value="2"/>
</dbReference>
<feature type="transmembrane region" description="Helical" evidence="10">
    <location>
        <begin position="222"/>
        <end position="239"/>
    </location>
</feature>
<evidence type="ECO:0000256" key="8">
    <source>
        <dbReference type="ARBA" id="ARBA00023136"/>
    </source>
</evidence>
<dbReference type="InterPro" id="IPR027417">
    <property type="entry name" value="P-loop_NTPase"/>
</dbReference>
<dbReference type="InterPro" id="IPR056264">
    <property type="entry name" value="R2_ABCA1-4-like"/>
</dbReference>
<dbReference type="OrthoDB" id="6512918at2759"/>
<keyword evidence="4" id="KW-0677">Repeat</keyword>
<keyword evidence="6" id="KW-0067">ATP-binding</keyword>
<dbReference type="GO" id="GO:0005524">
    <property type="term" value="F:ATP binding"/>
    <property type="evidence" value="ECO:0007669"/>
    <property type="project" value="UniProtKB-KW"/>
</dbReference>
<keyword evidence="5" id="KW-0547">Nucleotide-binding</keyword>
<feature type="transmembrane region" description="Helical" evidence="10">
    <location>
        <begin position="499"/>
        <end position="518"/>
    </location>
</feature>
<evidence type="ECO:0000313" key="12">
    <source>
        <dbReference type="EMBL" id="KAG5475852.1"/>
    </source>
</evidence>
<protein>
    <recommendedName>
        <fullName evidence="11">ABC transporter domain-containing protein</fullName>
    </recommendedName>
</protein>
<dbReference type="Pfam" id="PF23321">
    <property type="entry name" value="R1_ABCA1"/>
    <property type="match status" value="1"/>
</dbReference>
<dbReference type="PANTHER" id="PTHR19229:SF262">
    <property type="entry name" value="TRANSPORTER, PUTATIVE-RELATED"/>
    <property type="match status" value="1"/>
</dbReference>
<comment type="subcellular location">
    <subcellularLocation>
        <location evidence="1">Membrane</location>
        <topology evidence="1">Multi-pass membrane protein</topology>
    </subcellularLocation>
</comment>
<evidence type="ECO:0000256" key="10">
    <source>
        <dbReference type="SAM" id="Phobius"/>
    </source>
</evidence>
<dbReference type="InterPro" id="IPR017871">
    <property type="entry name" value="ABC_transporter-like_CS"/>
</dbReference>
<keyword evidence="3 10" id="KW-0812">Transmembrane</keyword>
<feature type="region of interest" description="Disordered" evidence="9">
    <location>
        <begin position="138"/>
        <end position="161"/>
    </location>
</feature>
<dbReference type="CDD" id="cd03263">
    <property type="entry name" value="ABC_subfamily_A"/>
    <property type="match status" value="2"/>
</dbReference>
<keyword evidence="7 10" id="KW-1133">Transmembrane helix</keyword>
<feature type="transmembrane region" description="Helical" evidence="10">
    <location>
        <begin position="680"/>
        <end position="701"/>
    </location>
</feature>
<keyword evidence="13" id="KW-1185">Reference proteome</keyword>
<evidence type="ECO:0000256" key="2">
    <source>
        <dbReference type="ARBA" id="ARBA00022448"/>
    </source>
</evidence>
<dbReference type="GO" id="GO:0140359">
    <property type="term" value="F:ABC-type transporter activity"/>
    <property type="evidence" value="ECO:0007669"/>
    <property type="project" value="InterPro"/>
</dbReference>
<dbReference type="InterPro" id="IPR013525">
    <property type="entry name" value="ABC2_TM"/>
</dbReference>
<feature type="transmembrane region" description="Helical" evidence="10">
    <location>
        <begin position="584"/>
        <end position="606"/>
    </location>
</feature>
<dbReference type="GO" id="GO:0016887">
    <property type="term" value="F:ATP hydrolysis activity"/>
    <property type="evidence" value="ECO:0007669"/>
    <property type="project" value="InterPro"/>
</dbReference>
<organism evidence="12 13">
    <name type="scientific">Leishmania enriettii</name>
    <dbReference type="NCBI Taxonomy" id="5663"/>
    <lineage>
        <taxon>Eukaryota</taxon>
        <taxon>Discoba</taxon>
        <taxon>Euglenozoa</taxon>
        <taxon>Kinetoplastea</taxon>
        <taxon>Metakinetoplastina</taxon>
        <taxon>Trypanosomatida</taxon>
        <taxon>Trypanosomatidae</taxon>
        <taxon>Leishmaniinae</taxon>
        <taxon>Leishmania</taxon>
    </lineage>
</organism>
<accession>A0A836KK37</accession>
<reference evidence="12 13" key="1">
    <citation type="submission" date="2021-02" db="EMBL/GenBank/DDBJ databases">
        <title>Leishmania (Mundinia) enrietti genome sequencing and assembly.</title>
        <authorList>
            <person name="Almutairi H."/>
            <person name="Gatherer D."/>
        </authorList>
    </citation>
    <scope>NUCLEOTIDE SEQUENCE [LARGE SCALE GENOMIC DNA]</scope>
    <source>
        <strain evidence="12">CUR178</strain>
    </source>
</reference>
<feature type="transmembrane region" description="Helical" evidence="10">
    <location>
        <begin position="550"/>
        <end position="572"/>
    </location>
</feature>
<dbReference type="RefSeq" id="XP_067691863.1">
    <property type="nucleotide sequence ID" value="XM_067835297.1"/>
</dbReference>
<feature type="transmembrane region" description="Helical" evidence="10">
    <location>
        <begin position="1336"/>
        <end position="1362"/>
    </location>
</feature>
<dbReference type="SUPFAM" id="SSF52540">
    <property type="entry name" value="P-loop containing nucleoside triphosphate hydrolases"/>
    <property type="match status" value="2"/>
</dbReference>
<proteinExistence type="predicted"/>
<evidence type="ECO:0000256" key="4">
    <source>
        <dbReference type="ARBA" id="ARBA00022737"/>
    </source>
</evidence>
<dbReference type="Pfam" id="PF00005">
    <property type="entry name" value="ABC_tran"/>
    <property type="match status" value="2"/>
</dbReference>
<feature type="transmembrane region" description="Helical" evidence="10">
    <location>
        <begin position="612"/>
        <end position="630"/>
    </location>
</feature>
<keyword evidence="8 10" id="KW-0472">Membrane</keyword>
<dbReference type="Proteomes" id="UP000674179">
    <property type="component" value="Chromosome 27"/>
</dbReference>
<dbReference type="FunFam" id="3.40.50.300:FF:000298">
    <property type="entry name" value="ATP-binding cassette sub-family A member 12"/>
    <property type="match status" value="1"/>
</dbReference>
<dbReference type="PANTHER" id="PTHR19229">
    <property type="entry name" value="ATP-BINDING CASSETTE TRANSPORTER SUBFAMILY A ABCA"/>
    <property type="match status" value="1"/>
</dbReference>
<evidence type="ECO:0000256" key="7">
    <source>
        <dbReference type="ARBA" id="ARBA00022989"/>
    </source>
</evidence>
<dbReference type="InterPro" id="IPR003439">
    <property type="entry name" value="ABC_transporter-like_ATP-bd"/>
</dbReference>
<evidence type="ECO:0000313" key="13">
    <source>
        <dbReference type="Proteomes" id="UP000674179"/>
    </source>
</evidence>
<evidence type="ECO:0000256" key="9">
    <source>
        <dbReference type="SAM" id="MobiDB-lite"/>
    </source>
</evidence>
<feature type="transmembrane region" description="Helical" evidence="10">
    <location>
        <begin position="1374"/>
        <end position="1396"/>
    </location>
</feature>
<dbReference type="PROSITE" id="PS50893">
    <property type="entry name" value="ABC_TRANSPORTER_2"/>
    <property type="match status" value="2"/>
</dbReference>
<dbReference type="KEGG" id="lenr:94170807"/>
<evidence type="ECO:0000256" key="5">
    <source>
        <dbReference type="ARBA" id="ARBA00022741"/>
    </source>
</evidence>
<feature type="transmembrane region" description="Helical" evidence="10">
    <location>
        <begin position="642"/>
        <end position="660"/>
    </location>
</feature>
<feature type="domain" description="ABC transporter" evidence="11">
    <location>
        <begin position="762"/>
        <end position="995"/>
    </location>
</feature>
<dbReference type="GO" id="GO:0016020">
    <property type="term" value="C:membrane"/>
    <property type="evidence" value="ECO:0007669"/>
    <property type="project" value="UniProtKB-SubCell"/>
</dbReference>
<evidence type="ECO:0000256" key="1">
    <source>
        <dbReference type="ARBA" id="ARBA00004141"/>
    </source>
</evidence>
<feature type="transmembrane region" description="Helical" evidence="10">
    <location>
        <begin position="1408"/>
        <end position="1429"/>
    </location>
</feature>
<keyword evidence="2" id="KW-0813">Transport</keyword>